<dbReference type="EMBL" id="UINC01010132">
    <property type="protein sequence ID" value="SVA45190.1"/>
    <property type="molecule type" value="Genomic_DNA"/>
</dbReference>
<dbReference type="PANTHER" id="PTHR12993:SF28">
    <property type="entry name" value="LMBE FAMILY PROTEIN"/>
    <property type="match status" value="1"/>
</dbReference>
<accession>A0A381VY19</accession>
<organism evidence="1">
    <name type="scientific">marine metagenome</name>
    <dbReference type="NCBI Taxonomy" id="408172"/>
    <lineage>
        <taxon>unclassified sequences</taxon>
        <taxon>metagenomes</taxon>
        <taxon>ecological metagenomes</taxon>
    </lineage>
</organism>
<sequence length="245" mass="27399">MKLAHSIDWPEEYKRGLVVVAHADDAEYGCSGTVARLVAEGWDMAYVLCTDGSKGSSDPDITEAQLSELRREEQENAGKILGLSNVAFLGHPDSYLQPTLDLRRDIAREIRRQKPDIVICQYPMRVLDGGFGSGHPDHMAAGDTALSAIFPTARDHMTFPELIEEGFEPHKVAEAWIMGHPEPDLWIDISDHMETSIKALTAHVSQMSGKSYDEVLERMLEWRGERGKGKGMPQADAFKRIYYRG</sequence>
<gene>
    <name evidence="1" type="ORF">METZ01_LOCUS98044</name>
</gene>
<dbReference type="SUPFAM" id="SSF102588">
    <property type="entry name" value="LmbE-like"/>
    <property type="match status" value="1"/>
</dbReference>
<evidence type="ECO:0008006" key="2">
    <source>
        <dbReference type="Google" id="ProtNLM"/>
    </source>
</evidence>
<dbReference type="InterPro" id="IPR003737">
    <property type="entry name" value="GlcNAc_PI_deacetylase-related"/>
</dbReference>
<dbReference type="PANTHER" id="PTHR12993">
    <property type="entry name" value="N-ACETYLGLUCOSAMINYL-PHOSPHATIDYLINOSITOL DE-N-ACETYLASE-RELATED"/>
    <property type="match status" value="1"/>
</dbReference>
<reference evidence="1" key="1">
    <citation type="submission" date="2018-05" db="EMBL/GenBank/DDBJ databases">
        <authorList>
            <person name="Lanie J.A."/>
            <person name="Ng W.-L."/>
            <person name="Kazmierczak K.M."/>
            <person name="Andrzejewski T.M."/>
            <person name="Davidsen T.M."/>
            <person name="Wayne K.J."/>
            <person name="Tettelin H."/>
            <person name="Glass J.I."/>
            <person name="Rusch D."/>
            <person name="Podicherti R."/>
            <person name="Tsui H.-C.T."/>
            <person name="Winkler M.E."/>
        </authorList>
    </citation>
    <scope>NUCLEOTIDE SEQUENCE</scope>
</reference>
<proteinExistence type="predicted"/>
<dbReference type="Pfam" id="PF02585">
    <property type="entry name" value="PIG-L"/>
    <property type="match status" value="1"/>
</dbReference>
<evidence type="ECO:0000313" key="1">
    <source>
        <dbReference type="EMBL" id="SVA45190.1"/>
    </source>
</evidence>
<protein>
    <recommendedName>
        <fullName evidence="2">GlcNAc-PI de-N-acetylase</fullName>
    </recommendedName>
</protein>
<dbReference type="AlphaFoldDB" id="A0A381VY19"/>
<dbReference type="Gene3D" id="3.40.50.10320">
    <property type="entry name" value="LmbE-like"/>
    <property type="match status" value="1"/>
</dbReference>
<dbReference type="InterPro" id="IPR024078">
    <property type="entry name" value="LmbE-like_dom_sf"/>
</dbReference>
<dbReference type="GO" id="GO:0016811">
    <property type="term" value="F:hydrolase activity, acting on carbon-nitrogen (but not peptide) bonds, in linear amides"/>
    <property type="evidence" value="ECO:0007669"/>
    <property type="project" value="TreeGrafter"/>
</dbReference>
<name>A0A381VY19_9ZZZZ</name>